<accession>A0A1H0MD93</accession>
<dbReference type="AlphaFoldDB" id="A0A1H0MD93"/>
<sequence length="713" mass="76766">MADDLQQAAAGVQEHIKGAELNENTVLAAYIRREGAQARGDTWSLAKHFRRQGYSFEAAARGAVLGIGGAETGGDRAATDEVISLHRLDLASEPGAREPDPQALEGPPIEPLSWYPKRYSPGDIDGDGAKKLLGTPNIPLASVLVRETAQNAWDARTFESDVDFVINMRLLSPEATDTLRDICFPETAADVDIVESMEEPIWALEISDRGTVGLRGPTRNDLSVPDGTPTNFVDLVFNLGGKHEVAASGGTYGFGKTVAYKASRLGTVLMWSRVHTETGIEDRIIGSSIGDRFDMGGYRYTGRHWWGRMIDGHIQPLIGPAASRLGAAVFNKGFVGGETGTSILILCPDLGSKSPDRDVPLLAEAVRWHLWPKRLEAREGDVRMNIDIQLQGSSLQVFPEGLTNPHLDSLNACLRSVRAVQDGEDVPDAFPPVLVEEVWCQRPLTLLGHLALQRYQHRTIDTFAEDIVPIEEPARHVALMRNSAELVVKYLPALPLGEPGFRWMGVFKPVTALDPVFASSEPPAHDDWVPDGADDRWGKTQVRVGLRRIREIADNFAQPIGLPDLQPGSRGSVAAIADALADLVPTVSASRPEPRPSRPSAPGSRKPRVDVTGQAMGPVDEHGDRLVALELLVSDADLPATLVARGSIGVDGGSDSGGGDVEVIGWSAERPDLELVSRQGAAATTFASQTGACWVLVRAKVDLAVDIQVDVVA</sequence>
<dbReference type="OrthoDB" id="3267770at2"/>
<organism evidence="2 3">
    <name type="scientific">Pedococcus dokdonensis</name>
    <dbReference type="NCBI Taxonomy" id="443156"/>
    <lineage>
        <taxon>Bacteria</taxon>
        <taxon>Bacillati</taxon>
        <taxon>Actinomycetota</taxon>
        <taxon>Actinomycetes</taxon>
        <taxon>Micrococcales</taxon>
        <taxon>Intrasporangiaceae</taxon>
        <taxon>Pedococcus</taxon>
    </lineage>
</organism>
<dbReference type="EMBL" id="LT629711">
    <property type="protein sequence ID" value="SDO78418.1"/>
    <property type="molecule type" value="Genomic_DNA"/>
</dbReference>
<keyword evidence="3" id="KW-1185">Reference proteome</keyword>
<feature type="region of interest" description="Disordered" evidence="1">
    <location>
        <begin position="91"/>
        <end position="112"/>
    </location>
</feature>
<protein>
    <submittedName>
        <fullName evidence="2">Uncharacterized protein</fullName>
    </submittedName>
</protein>
<name>A0A1H0MD93_9MICO</name>
<reference evidence="3" key="1">
    <citation type="submission" date="2016-10" db="EMBL/GenBank/DDBJ databases">
        <authorList>
            <person name="Varghese N."/>
            <person name="Submissions S."/>
        </authorList>
    </citation>
    <scope>NUCLEOTIDE SEQUENCE [LARGE SCALE GENOMIC DNA]</scope>
    <source>
        <strain evidence="3">DSM 22329</strain>
    </source>
</reference>
<feature type="region of interest" description="Disordered" evidence="1">
    <location>
        <begin position="586"/>
        <end position="619"/>
    </location>
</feature>
<evidence type="ECO:0000256" key="1">
    <source>
        <dbReference type="SAM" id="MobiDB-lite"/>
    </source>
</evidence>
<dbReference type="Proteomes" id="UP000199077">
    <property type="component" value="Chromosome I"/>
</dbReference>
<feature type="compositionally biased region" description="Basic and acidic residues" evidence="1">
    <location>
        <begin position="91"/>
        <end position="100"/>
    </location>
</feature>
<evidence type="ECO:0000313" key="2">
    <source>
        <dbReference type="EMBL" id="SDO78418.1"/>
    </source>
</evidence>
<gene>
    <name evidence="2" type="ORF">SAMN04489867_0575</name>
</gene>
<proteinExistence type="predicted"/>
<evidence type="ECO:0000313" key="3">
    <source>
        <dbReference type="Proteomes" id="UP000199077"/>
    </source>
</evidence>
<dbReference type="RefSeq" id="WP_091781205.1">
    <property type="nucleotide sequence ID" value="NZ_LT629711.1"/>
</dbReference>
<dbReference type="STRING" id="443156.SAMN04489867_0575"/>